<protein>
    <submittedName>
        <fullName evidence="1">Iron-only hydrogenase system regulator</fullName>
    </submittedName>
</protein>
<dbReference type="InterPro" id="IPR027271">
    <property type="entry name" value="Acetolactate_synth/TF_NikR_C"/>
</dbReference>
<dbReference type="Gene3D" id="3.30.70.1150">
    <property type="entry name" value="ACT-like. Chain A, domain 2"/>
    <property type="match status" value="1"/>
</dbReference>
<dbReference type="InterPro" id="IPR045865">
    <property type="entry name" value="ACT-like_dom_sf"/>
</dbReference>
<gene>
    <name evidence="1" type="ORF">IAB46_11775</name>
</gene>
<comment type="caution">
    <text evidence="1">The sequence shown here is derived from an EMBL/GenBank/DDBJ whole genome shotgun (WGS) entry which is preliminary data.</text>
</comment>
<accession>A0A9D1JRI1</accession>
<dbReference type="Proteomes" id="UP000823927">
    <property type="component" value="Unassembled WGS sequence"/>
</dbReference>
<proteinExistence type="predicted"/>
<name>A0A9D1JRI1_9FIRM</name>
<sequence>METQPSRIAVIGIIVEDPESVEKLNAILHDYSAYILGRMGIPYREKNMSIISIVMDAPANEISALSGKLGMLPNVSTKTVYSKVTSSAQDTGAPQNGGKP</sequence>
<dbReference type="AlphaFoldDB" id="A0A9D1JRI1"/>
<dbReference type="SUPFAM" id="SSF55021">
    <property type="entry name" value="ACT-like"/>
    <property type="match status" value="1"/>
</dbReference>
<dbReference type="NCBIfam" id="TIGR03959">
    <property type="entry name" value="hyd_TM1266"/>
    <property type="match status" value="1"/>
</dbReference>
<reference evidence="1" key="2">
    <citation type="journal article" date="2021" name="PeerJ">
        <title>Extensive microbial diversity within the chicken gut microbiome revealed by metagenomics and culture.</title>
        <authorList>
            <person name="Gilroy R."/>
            <person name="Ravi A."/>
            <person name="Getino M."/>
            <person name="Pursley I."/>
            <person name="Horton D.L."/>
            <person name="Alikhan N.F."/>
            <person name="Baker D."/>
            <person name="Gharbi K."/>
            <person name="Hall N."/>
            <person name="Watson M."/>
            <person name="Adriaenssens E.M."/>
            <person name="Foster-Nyarko E."/>
            <person name="Jarju S."/>
            <person name="Secka A."/>
            <person name="Antonio M."/>
            <person name="Oren A."/>
            <person name="Chaudhuri R.R."/>
            <person name="La Ragione R."/>
            <person name="Hildebrand F."/>
            <person name="Pallen M.J."/>
        </authorList>
    </citation>
    <scope>NUCLEOTIDE SEQUENCE</scope>
    <source>
        <strain evidence="1">CHK178-757</strain>
    </source>
</reference>
<reference evidence="1" key="1">
    <citation type="submission" date="2020-10" db="EMBL/GenBank/DDBJ databases">
        <authorList>
            <person name="Gilroy R."/>
        </authorList>
    </citation>
    <scope>NUCLEOTIDE SEQUENCE</scope>
    <source>
        <strain evidence="1">CHK178-757</strain>
    </source>
</reference>
<evidence type="ECO:0000313" key="1">
    <source>
        <dbReference type="EMBL" id="HIS48208.1"/>
    </source>
</evidence>
<dbReference type="Pfam" id="PF21699">
    <property type="entry name" value="TM1266-like"/>
    <property type="match status" value="1"/>
</dbReference>
<evidence type="ECO:0000313" key="2">
    <source>
        <dbReference type="Proteomes" id="UP000823927"/>
    </source>
</evidence>
<dbReference type="InterPro" id="IPR023860">
    <property type="entry name" value="FeFe-hyd_TM1266"/>
</dbReference>
<dbReference type="EMBL" id="DVIT01000046">
    <property type="protein sequence ID" value="HIS48208.1"/>
    <property type="molecule type" value="Genomic_DNA"/>
</dbReference>
<organism evidence="1 2">
    <name type="scientific">Candidatus Scybalocola faecigallinarum</name>
    <dbReference type="NCBI Taxonomy" id="2840941"/>
    <lineage>
        <taxon>Bacteria</taxon>
        <taxon>Bacillati</taxon>
        <taxon>Bacillota</taxon>
        <taxon>Clostridia</taxon>
        <taxon>Lachnospirales</taxon>
        <taxon>Lachnospiraceae</taxon>
        <taxon>Lachnospiraceae incertae sedis</taxon>
        <taxon>Candidatus Scybalocola (ex Gilroy et al. 2021)</taxon>
    </lineage>
</organism>